<dbReference type="CDD" id="cd08388">
    <property type="entry name" value="C2A_Synaptotagmin-4-11"/>
    <property type="match status" value="1"/>
</dbReference>
<keyword evidence="3" id="KW-0472">Membrane</keyword>
<dbReference type="SUPFAM" id="SSF49562">
    <property type="entry name" value="C2 domain (Calcium/lipid-binding domain, CaLB)"/>
    <property type="match status" value="2"/>
</dbReference>
<dbReference type="Gene3D" id="2.60.40.150">
    <property type="entry name" value="C2 domain"/>
    <property type="match status" value="2"/>
</dbReference>
<feature type="non-terminal residue" evidence="5">
    <location>
        <position position="1"/>
    </location>
</feature>
<dbReference type="PRINTS" id="PR00399">
    <property type="entry name" value="SYNAPTOTAGMN"/>
</dbReference>
<dbReference type="PANTHER" id="PTHR10024">
    <property type="entry name" value="SYNAPTOTAGMIN"/>
    <property type="match status" value="1"/>
</dbReference>
<dbReference type="GO" id="GO:0048791">
    <property type="term" value="P:calcium ion-regulated exocytosis of neurotransmitter"/>
    <property type="evidence" value="ECO:0007669"/>
    <property type="project" value="TreeGrafter"/>
</dbReference>
<keyword evidence="6" id="KW-1185">Reference proteome</keyword>
<evidence type="ECO:0000256" key="2">
    <source>
        <dbReference type="SAM" id="MobiDB-lite"/>
    </source>
</evidence>
<accession>A0A7R9QFY9</accession>
<dbReference type="InterPro" id="IPR035892">
    <property type="entry name" value="C2_domain_sf"/>
</dbReference>
<dbReference type="EMBL" id="OC885783">
    <property type="protein sequence ID" value="CAD7644340.1"/>
    <property type="molecule type" value="Genomic_DNA"/>
</dbReference>
<dbReference type="GO" id="GO:0000149">
    <property type="term" value="F:SNARE binding"/>
    <property type="evidence" value="ECO:0007669"/>
    <property type="project" value="TreeGrafter"/>
</dbReference>
<evidence type="ECO:0000313" key="5">
    <source>
        <dbReference type="EMBL" id="CAD7644340.1"/>
    </source>
</evidence>
<dbReference type="InterPro" id="IPR001565">
    <property type="entry name" value="Synaptotagmin"/>
</dbReference>
<dbReference type="InterPro" id="IPR000008">
    <property type="entry name" value="C2_dom"/>
</dbReference>
<organism evidence="5">
    <name type="scientific">Medioppia subpectinata</name>
    <dbReference type="NCBI Taxonomy" id="1979941"/>
    <lineage>
        <taxon>Eukaryota</taxon>
        <taxon>Metazoa</taxon>
        <taxon>Ecdysozoa</taxon>
        <taxon>Arthropoda</taxon>
        <taxon>Chelicerata</taxon>
        <taxon>Arachnida</taxon>
        <taxon>Acari</taxon>
        <taxon>Acariformes</taxon>
        <taxon>Sarcoptiformes</taxon>
        <taxon>Oribatida</taxon>
        <taxon>Brachypylina</taxon>
        <taxon>Oppioidea</taxon>
        <taxon>Oppiidae</taxon>
        <taxon>Medioppia</taxon>
    </lineage>
</organism>
<dbReference type="GO" id="GO:0030276">
    <property type="term" value="F:clathrin binding"/>
    <property type="evidence" value="ECO:0007669"/>
    <property type="project" value="TreeGrafter"/>
</dbReference>
<gene>
    <name evidence="5" type="ORF">OSB1V03_LOCUS20011</name>
</gene>
<keyword evidence="3" id="KW-1133">Transmembrane helix</keyword>
<feature type="domain" description="C2" evidence="4">
    <location>
        <begin position="219"/>
        <end position="283"/>
    </location>
</feature>
<reference evidence="5" key="1">
    <citation type="submission" date="2020-11" db="EMBL/GenBank/DDBJ databases">
        <authorList>
            <person name="Tran Van P."/>
        </authorList>
    </citation>
    <scope>NUCLEOTIDE SEQUENCE</scope>
</reference>
<keyword evidence="1" id="KW-0677">Repeat</keyword>
<dbReference type="FunFam" id="2.60.40.150:FF:000181">
    <property type="entry name" value="Synaptotagmin 4"/>
    <property type="match status" value="1"/>
</dbReference>
<evidence type="ECO:0000256" key="3">
    <source>
        <dbReference type="SAM" id="Phobius"/>
    </source>
</evidence>
<dbReference type="AlphaFoldDB" id="A0A7R9QFY9"/>
<proteinExistence type="predicted"/>
<dbReference type="GO" id="GO:0001786">
    <property type="term" value="F:phosphatidylserine binding"/>
    <property type="evidence" value="ECO:0007669"/>
    <property type="project" value="TreeGrafter"/>
</dbReference>
<feature type="non-terminal residue" evidence="5">
    <location>
        <position position="283"/>
    </location>
</feature>
<dbReference type="PANTHER" id="PTHR10024:SF369">
    <property type="entry name" value="FI18813P1"/>
    <property type="match status" value="1"/>
</dbReference>
<dbReference type="GO" id="GO:0005544">
    <property type="term" value="F:calcium-dependent phospholipid binding"/>
    <property type="evidence" value="ECO:0007669"/>
    <property type="project" value="TreeGrafter"/>
</dbReference>
<dbReference type="Pfam" id="PF00168">
    <property type="entry name" value="C2"/>
    <property type="match status" value="2"/>
</dbReference>
<protein>
    <recommendedName>
        <fullName evidence="4">C2 domain-containing protein</fullName>
    </recommendedName>
</protein>
<evidence type="ECO:0000256" key="1">
    <source>
        <dbReference type="ARBA" id="ARBA00022737"/>
    </source>
</evidence>
<dbReference type="GO" id="GO:0005886">
    <property type="term" value="C:plasma membrane"/>
    <property type="evidence" value="ECO:0007669"/>
    <property type="project" value="TreeGrafter"/>
</dbReference>
<dbReference type="GO" id="GO:0070382">
    <property type="term" value="C:exocytic vesicle"/>
    <property type="evidence" value="ECO:0007669"/>
    <property type="project" value="TreeGrafter"/>
</dbReference>
<dbReference type="OrthoDB" id="67700at2759"/>
<dbReference type="GO" id="GO:0030424">
    <property type="term" value="C:axon"/>
    <property type="evidence" value="ECO:0007669"/>
    <property type="project" value="TreeGrafter"/>
</dbReference>
<evidence type="ECO:0000313" key="6">
    <source>
        <dbReference type="Proteomes" id="UP000759131"/>
    </source>
</evidence>
<evidence type="ECO:0000259" key="4">
    <source>
        <dbReference type="PROSITE" id="PS50004"/>
    </source>
</evidence>
<dbReference type="SMART" id="SM00239">
    <property type="entry name" value="C2"/>
    <property type="match status" value="1"/>
</dbReference>
<dbReference type="GO" id="GO:0098793">
    <property type="term" value="C:presynapse"/>
    <property type="evidence" value="ECO:0007669"/>
    <property type="project" value="GOC"/>
</dbReference>
<name>A0A7R9QFY9_9ACAR</name>
<dbReference type="PROSITE" id="PS50004">
    <property type="entry name" value="C2"/>
    <property type="match status" value="2"/>
</dbReference>
<dbReference type="Proteomes" id="UP000759131">
    <property type="component" value="Unassembled WGS sequence"/>
</dbReference>
<feature type="transmembrane region" description="Helical" evidence="3">
    <location>
        <begin position="6"/>
        <end position="28"/>
    </location>
</feature>
<feature type="region of interest" description="Disordered" evidence="2">
    <location>
        <begin position="65"/>
        <end position="84"/>
    </location>
</feature>
<dbReference type="GO" id="GO:0006906">
    <property type="term" value="P:vesicle fusion"/>
    <property type="evidence" value="ECO:0007669"/>
    <property type="project" value="TreeGrafter"/>
</dbReference>
<dbReference type="GO" id="GO:0005509">
    <property type="term" value="F:calcium ion binding"/>
    <property type="evidence" value="ECO:0007669"/>
    <property type="project" value="TreeGrafter"/>
</dbReference>
<sequence length="283" mass="32035">SAAATVVAVCTGSAFFIIVIAATTCYLYKRRNSDQFGHKTLLIKRNIPVDQSLSFKKSSAVKSPGSATVLKKSPSPTGNKSPPGKLHFKLKYNYQKRALCVTIIKCSDLPPKDPNFGSSDPYIKLQLLPEKQHKVKTRVLRKTQNPVYDEDFTFYGINPNHLQTTILHFVVLSFDRYSRDDVIGEVFCQLNLLEFDSLEKQILITKDISPRSHKMRLQGRGEILVSLCYQPAANRLTVVVLKARNLPKMDLTGLCDPYVKIYLVHNNQKIIKKRTHVKKRTTS</sequence>
<feature type="domain" description="C2" evidence="4">
    <location>
        <begin position="82"/>
        <end position="203"/>
    </location>
</feature>
<keyword evidence="3" id="KW-0812">Transmembrane</keyword>
<dbReference type="EMBL" id="CAJPIZ010031208">
    <property type="protein sequence ID" value="CAG2120064.1"/>
    <property type="molecule type" value="Genomic_DNA"/>
</dbReference>